<protein>
    <submittedName>
        <fullName evidence="3">HMG box domain-containing protein</fullName>
    </submittedName>
</protein>
<evidence type="ECO:0000313" key="2">
    <source>
        <dbReference type="Proteomes" id="UP000492821"/>
    </source>
</evidence>
<name>A0A7E4VHB3_PANRE</name>
<dbReference type="WBParaSite" id="Pan_g20956.t1">
    <property type="protein sequence ID" value="Pan_g20956.t1"/>
    <property type="gene ID" value="Pan_g20956"/>
</dbReference>
<dbReference type="CDD" id="cd00084">
    <property type="entry name" value="HMG-box_SF"/>
    <property type="match status" value="1"/>
</dbReference>
<dbReference type="InterPro" id="IPR036910">
    <property type="entry name" value="HMG_box_dom_sf"/>
</dbReference>
<dbReference type="SUPFAM" id="SSF47095">
    <property type="entry name" value="HMG-box"/>
    <property type="match status" value="2"/>
</dbReference>
<organism evidence="2 3">
    <name type="scientific">Panagrellus redivivus</name>
    <name type="common">Microworm</name>
    <dbReference type="NCBI Taxonomy" id="6233"/>
    <lineage>
        <taxon>Eukaryota</taxon>
        <taxon>Metazoa</taxon>
        <taxon>Ecdysozoa</taxon>
        <taxon>Nematoda</taxon>
        <taxon>Chromadorea</taxon>
        <taxon>Rhabditida</taxon>
        <taxon>Tylenchina</taxon>
        <taxon>Panagrolaimomorpha</taxon>
        <taxon>Panagrolaimoidea</taxon>
        <taxon>Panagrolaimidae</taxon>
        <taxon>Panagrellus</taxon>
    </lineage>
</organism>
<evidence type="ECO:0000313" key="3">
    <source>
        <dbReference type="WBParaSite" id="Pan_g20956.t1"/>
    </source>
</evidence>
<dbReference type="Gene3D" id="1.10.30.10">
    <property type="entry name" value="High mobility group box domain"/>
    <property type="match status" value="1"/>
</dbReference>
<dbReference type="Proteomes" id="UP000492821">
    <property type="component" value="Unassembled WGS sequence"/>
</dbReference>
<feature type="region of interest" description="Disordered" evidence="1">
    <location>
        <begin position="88"/>
        <end position="107"/>
    </location>
</feature>
<dbReference type="AlphaFoldDB" id="A0A7E4VHB3"/>
<proteinExistence type="predicted"/>
<accession>A0A7E4VHB3</accession>
<evidence type="ECO:0000256" key="1">
    <source>
        <dbReference type="SAM" id="MobiDB-lite"/>
    </source>
</evidence>
<sequence length="897" mass="106983">MSLFQNDDVHCAHNNDLCNGFEYFSKNKEEQLRQLKPFADKDSAYLTDLIRKAWNSFSANDKAIYHEEAGVVLPEVEKRAIVREDSDADDYDAGFSPSNNDGMDKPEVDKDNAKLLPKSFGPVRNYRYGRTYPAIIYIIEMNSILLQDKHFASSQKGLIKMLWLKGWILLSQEQREEYAERSRKNWTAHTNGSTYQQIADAEFADFVEALDPEADVIAVRMLSEDLCSHELFGSNYMGEQLFYKFTSTQRDEYYEMAHHHRVDKKACELFEKEELSEHVKGSYCMECDFKNLNATKKKYYLEKAEEIIQKYQDNLRKGIRDTASIEDYDAIPVLKEMIYPDSNDKNLCAFNVYLNKMRPLLCQEPGMEMMRCFELNLILKQRWNTLNSEKKQIFYEALSQIADIKKQISERKLKDYNFFQTDNWDEIFYDDLSAEEKLLFKEKKFAVRRQLLEDFPDVKDYFYWKHTNKRYPKSIQDPYEYDTTLKEYSGKPFIVRQVFNSCVADWFQTTDPKGIKEHQAFHMFAEEVCTHCGDGLSELSKWERWFELSDDQQAEYYNKLLLSRYKSSALWKYYQKVDPTDDESNIFCTKCGFDSMDKAEKKAYMKKGKRAIQRGLDKDMEKEQRYRAKENRRLRKRYHSWPKEDTKKLYVKHVEACFRPKMLVNPNQSLEWNAFYPYFRKHIKSFSKDPENQHLPYSRICEKVEQSFWDLPDAERKQYFDTVLRYVELKKQMEPLRCVDFYLESMDENRELKTETATLSDSDDDDDVDRALNEKKMMQARAKLLHDNPDLTDYFYFEKSLNCSSNESDDDDEDSTDEEFREKLVPTPFMCYVQAVRPLMEQEDPEFAEMYPFEQRWAIMQSWKKLSKKQKAVYYEKHERVEGRVKVKQLFKNLSCI</sequence>
<keyword evidence="2" id="KW-1185">Reference proteome</keyword>
<reference evidence="3" key="2">
    <citation type="submission" date="2020-10" db="UniProtKB">
        <authorList>
            <consortium name="WormBaseParasite"/>
        </authorList>
    </citation>
    <scope>IDENTIFICATION</scope>
</reference>
<reference evidence="2" key="1">
    <citation type="journal article" date="2013" name="Genetics">
        <title>The draft genome and transcriptome of Panagrellus redivivus are shaped by the harsh demands of a free-living lifestyle.</title>
        <authorList>
            <person name="Srinivasan J."/>
            <person name="Dillman A.R."/>
            <person name="Macchietto M.G."/>
            <person name="Heikkinen L."/>
            <person name="Lakso M."/>
            <person name="Fracchia K.M."/>
            <person name="Antoshechkin I."/>
            <person name="Mortazavi A."/>
            <person name="Wong G."/>
            <person name="Sternberg P.W."/>
        </authorList>
    </citation>
    <scope>NUCLEOTIDE SEQUENCE [LARGE SCALE GENOMIC DNA]</scope>
    <source>
        <strain evidence="2">MT8872</strain>
    </source>
</reference>